<dbReference type="HOGENOM" id="CLU_024920_0_0_0"/>
<proteinExistence type="inferred from homology"/>
<evidence type="ECO:0000256" key="7">
    <source>
        <dbReference type="SAM" id="Phobius"/>
    </source>
</evidence>
<dbReference type="InterPro" id="IPR003362">
    <property type="entry name" value="Bact_transf"/>
</dbReference>
<evidence type="ECO:0000313" key="12">
    <source>
        <dbReference type="Proteomes" id="UP000183868"/>
    </source>
</evidence>
<dbReference type="Gene3D" id="3.40.50.720">
    <property type="entry name" value="NAD(P)-binding Rossmann-like Domain"/>
    <property type="match status" value="1"/>
</dbReference>
<evidence type="ECO:0000259" key="8">
    <source>
        <dbReference type="Pfam" id="PF02397"/>
    </source>
</evidence>
<evidence type="ECO:0000313" key="11">
    <source>
        <dbReference type="Proteomes" id="UP000004671"/>
    </source>
</evidence>
<keyword evidence="5 7" id="KW-1133">Transmembrane helix</keyword>
<comment type="subcellular location">
    <subcellularLocation>
        <location evidence="1">Membrane</location>
        <topology evidence="1">Multi-pass membrane protein</topology>
    </subcellularLocation>
</comment>
<dbReference type="KEGG" id="caby:Cabys_1088"/>
<dbReference type="PANTHER" id="PTHR30576">
    <property type="entry name" value="COLANIC BIOSYNTHESIS UDP-GLUCOSE LIPID CARRIER TRANSFERASE"/>
    <property type="match status" value="1"/>
</dbReference>
<dbReference type="PANTHER" id="PTHR30576:SF0">
    <property type="entry name" value="UNDECAPRENYL-PHOSPHATE N-ACETYLGALACTOSAMINYL 1-PHOSPHATE TRANSFERASE-RELATED"/>
    <property type="match status" value="1"/>
</dbReference>
<dbReference type="AlphaFoldDB" id="H1XXB9"/>
<sequence>MQRPPEKNTLIVGWNVEAVQLYDRLLETPALGYNVRGFIRPAGNDRRRHYKNVPVVGDLENFSECVKKYKISEALIVLSPSEKTYLPQIIDLCTKNNVEYSIVSDAYEEDYDHVVRHIIRVVLKPREFGFRRIFDILISVTLLILLFPLFIITAIAIKLDSPGPLFYSQQRLGKDGKIFKVYKFRSMVQDAEKLTGPVWAGKEDPRITRVGRILRKTRIDELPQLMNVLLGDMSFIGPRPERPFFAQQFKKQIPFYMARLKTKPGITGLAQVTVGYDETIEDVKEKIKKDIEYIENKDSLLLNLKILLKTIAVVLKGEGQ</sequence>
<keyword evidence="6 7" id="KW-0472">Membrane</keyword>
<name>H1XXB9_CALAY</name>
<dbReference type="Proteomes" id="UP000004671">
    <property type="component" value="Chromosome"/>
</dbReference>
<evidence type="ECO:0000256" key="5">
    <source>
        <dbReference type="ARBA" id="ARBA00022989"/>
    </source>
</evidence>
<dbReference type="NCBIfam" id="TIGR03025">
    <property type="entry name" value="EPS_sugtrans"/>
    <property type="match status" value="1"/>
</dbReference>
<evidence type="ECO:0000256" key="6">
    <source>
        <dbReference type="ARBA" id="ARBA00023136"/>
    </source>
</evidence>
<dbReference type="EMBL" id="CP018099">
    <property type="protein sequence ID" value="APF17837.1"/>
    <property type="molecule type" value="Genomic_DNA"/>
</dbReference>
<comment type="similarity">
    <text evidence="2">Belongs to the bacterial sugar transferase family.</text>
</comment>
<dbReference type="PaxDb" id="880073-Calab_2294"/>
<dbReference type="GO" id="GO:0016020">
    <property type="term" value="C:membrane"/>
    <property type="evidence" value="ECO:0007669"/>
    <property type="project" value="UniProtKB-SubCell"/>
</dbReference>
<keyword evidence="4 7" id="KW-0812">Transmembrane</keyword>
<reference evidence="10 11" key="1">
    <citation type="submission" date="2011-09" db="EMBL/GenBank/DDBJ databases">
        <title>The permanent draft genome of Caldithrix abyssi DSM 13497.</title>
        <authorList>
            <consortium name="US DOE Joint Genome Institute (JGI-PGF)"/>
            <person name="Lucas S."/>
            <person name="Han J."/>
            <person name="Lapidus A."/>
            <person name="Bruce D."/>
            <person name="Goodwin L."/>
            <person name="Pitluck S."/>
            <person name="Peters L."/>
            <person name="Kyrpides N."/>
            <person name="Mavromatis K."/>
            <person name="Ivanova N."/>
            <person name="Mikhailova N."/>
            <person name="Chertkov O."/>
            <person name="Detter J.C."/>
            <person name="Tapia R."/>
            <person name="Han C."/>
            <person name="Land M."/>
            <person name="Hauser L."/>
            <person name="Markowitz V."/>
            <person name="Cheng J.-F."/>
            <person name="Hugenholtz P."/>
            <person name="Woyke T."/>
            <person name="Wu D."/>
            <person name="Spring S."/>
            <person name="Brambilla E."/>
            <person name="Klenk H.-P."/>
            <person name="Eisen J.A."/>
        </authorList>
    </citation>
    <scope>NUCLEOTIDE SEQUENCE [LARGE SCALE GENOMIC DNA]</scope>
    <source>
        <strain evidence="10 11">DSM 13497</strain>
    </source>
</reference>
<protein>
    <submittedName>
        <fullName evidence="10">Exopolysaccharide biosynthesis polyprenyl glycosylphosphotransferase</fullName>
    </submittedName>
</protein>
<dbReference type="Pfam" id="PF02397">
    <property type="entry name" value="Bac_transf"/>
    <property type="match status" value="1"/>
</dbReference>
<keyword evidence="11" id="KW-1185">Reference proteome</keyword>
<evidence type="ECO:0000256" key="3">
    <source>
        <dbReference type="ARBA" id="ARBA00022679"/>
    </source>
</evidence>
<dbReference type="Proteomes" id="UP000183868">
    <property type="component" value="Chromosome"/>
</dbReference>
<evidence type="ECO:0000256" key="2">
    <source>
        <dbReference type="ARBA" id="ARBA00006464"/>
    </source>
</evidence>
<dbReference type="EMBL" id="CM001402">
    <property type="protein sequence ID" value="EHO41904.1"/>
    <property type="molecule type" value="Genomic_DNA"/>
</dbReference>
<dbReference type="eggNOG" id="COG2148">
    <property type="taxonomic scope" value="Bacteria"/>
</dbReference>
<gene>
    <name evidence="9" type="ORF">Cabys_1088</name>
    <name evidence="10" type="ORF">Calab_2294</name>
</gene>
<accession>H1XXB9</accession>
<dbReference type="RefSeq" id="WP_006929091.1">
    <property type="nucleotide sequence ID" value="NZ_CM001402.1"/>
</dbReference>
<dbReference type="GO" id="GO:0016780">
    <property type="term" value="F:phosphotransferase activity, for other substituted phosphate groups"/>
    <property type="evidence" value="ECO:0007669"/>
    <property type="project" value="TreeGrafter"/>
</dbReference>
<dbReference type="InParanoid" id="H1XXB9"/>
<organism evidence="10 11">
    <name type="scientific">Caldithrix abyssi DSM 13497</name>
    <dbReference type="NCBI Taxonomy" id="880073"/>
    <lineage>
        <taxon>Bacteria</taxon>
        <taxon>Pseudomonadati</taxon>
        <taxon>Calditrichota</taxon>
        <taxon>Calditrichia</taxon>
        <taxon>Calditrichales</taxon>
        <taxon>Calditrichaceae</taxon>
        <taxon>Caldithrix</taxon>
    </lineage>
</organism>
<feature type="domain" description="Bacterial sugar transferase" evidence="8">
    <location>
        <begin position="131"/>
        <end position="316"/>
    </location>
</feature>
<evidence type="ECO:0000313" key="10">
    <source>
        <dbReference type="EMBL" id="EHO41904.1"/>
    </source>
</evidence>
<dbReference type="OrthoDB" id="9808602at2"/>
<evidence type="ECO:0000313" key="9">
    <source>
        <dbReference type="EMBL" id="APF17837.1"/>
    </source>
</evidence>
<dbReference type="STRING" id="880073.Cabys_1088"/>
<feature type="transmembrane region" description="Helical" evidence="7">
    <location>
        <begin position="133"/>
        <end position="157"/>
    </location>
</feature>
<dbReference type="InterPro" id="IPR017475">
    <property type="entry name" value="EPS_sugar_tfrase"/>
</dbReference>
<evidence type="ECO:0000256" key="1">
    <source>
        <dbReference type="ARBA" id="ARBA00004141"/>
    </source>
</evidence>
<evidence type="ECO:0000256" key="4">
    <source>
        <dbReference type="ARBA" id="ARBA00022692"/>
    </source>
</evidence>
<keyword evidence="3 10" id="KW-0808">Transferase</keyword>
<reference evidence="9 12" key="2">
    <citation type="submission" date="2016-11" db="EMBL/GenBank/DDBJ databases">
        <title>Genomic analysis of Caldithrix abyssi and proposal of a novel bacterial phylum Caldithrichaeota.</title>
        <authorList>
            <person name="Kublanov I."/>
            <person name="Sigalova O."/>
            <person name="Gavrilov S."/>
            <person name="Lebedinsky A."/>
            <person name="Ivanova N."/>
            <person name="Daum C."/>
            <person name="Reddy T."/>
            <person name="Klenk H.P."/>
            <person name="Goker M."/>
            <person name="Reva O."/>
            <person name="Miroshnichenko M."/>
            <person name="Kyprides N."/>
            <person name="Woyke T."/>
            <person name="Gelfand M."/>
        </authorList>
    </citation>
    <scope>NUCLEOTIDE SEQUENCE [LARGE SCALE GENOMIC DNA]</scope>
    <source>
        <strain evidence="9 12">LF13</strain>
    </source>
</reference>
<dbReference type="Pfam" id="PF13727">
    <property type="entry name" value="CoA_binding_3"/>
    <property type="match status" value="1"/>
</dbReference>